<organism evidence="8 9">
    <name type="scientific">Kribbella hippodromi</name>
    <dbReference type="NCBI Taxonomy" id="434347"/>
    <lineage>
        <taxon>Bacteria</taxon>
        <taxon>Bacillati</taxon>
        <taxon>Actinomycetota</taxon>
        <taxon>Actinomycetes</taxon>
        <taxon>Propionibacteriales</taxon>
        <taxon>Kribbellaceae</taxon>
        <taxon>Kribbella</taxon>
    </lineage>
</organism>
<dbReference type="EC" id="1.6.5.-" evidence="6"/>
<evidence type="ECO:0000313" key="8">
    <source>
        <dbReference type="EMBL" id="GAA1601195.1"/>
    </source>
</evidence>
<protein>
    <recommendedName>
        <fullName evidence="6">FMN dependent NADH:quinone oxidoreductase</fullName>
        <ecNumber evidence="6">1.6.5.-</ecNumber>
    </recommendedName>
    <alternativeName>
        <fullName evidence="6">Azo-dye reductase</fullName>
    </alternativeName>
    <alternativeName>
        <fullName evidence="6">FMN-dependent NADH-azo compound oxidoreductase</fullName>
    </alternativeName>
    <alternativeName>
        <fullName evidence="6">FMN-dependent NADH-azoreductase</fullName>
        <ecNumber evidence="6">1.7.1.17</ecNumber>
    </alternativeName>
</protein>
<keyword evidence="3 6" id="KW-0560">Oxidoreductase</keyword>
<dbReference type="Gene3D" id="3.40.50.360">
    <property type="match status" value="1"/>
</dbReference>
<dbReference type="InterPro" id="IPR023048">
    <property type="entry name" value="NADH:quinone_OxRdtase_FMN_depd"/>
</dbReference>
<comment type="catalytic activity">
    <reaction evidence="6">
        <text>2 a quinone + NADH + H(+) = 2 a 1,4-benzosemiquinone + NAD(+)</text>
        <dbReference type="Rhea" id="RHEA:65952"/>
        <dbReference type="ChEBI" id="CHEBI:15378"/>
        <dbReference type="ChEBI" id="CHEBI:57540"/>
        <dbReference type="ChEBI" id="CHEBI:57945"/>
        <dbReference type="ChEBI" id="CHEBI:132124"/>
        <dbReference type="ChEBI" id="CHEBI:134225"/>
    </reaction>
</comment>
<keyword evidence="9" id="KW-1185">Reference proteome</keyword>
<dbReference type="InterPro" id="IPR029039">
    <property type="entry name" value="Flavoprotein-like_sf"/>
</dbReference>
<dbReference type="EMBL" id="BAAAPH010000030">
    <property type="protein sequence ID" value="GAA1601195.1"/>
    <property type="molecule type" value="Genomic_DNA"/>
</dbReference>
<reference evidence="9" key="1">
    <citation type="journal article" date="2019" name="Int. J. Syst. Evol. Microbiol.">
        <title>The Global Catalogue of Microorganisms (GCM) 10K type strain sequencing project: providing services to taxonomists for standard genome sequencing and annotation.</title>
        <authorList>
            <consortium name="The Broad Institute Genomics Platform"/>
            <consortium name="The Broad Institute Genome Sequencing Center for Infectious Disease"/>
            <person name="Wu L."/>
            <person name="Ma J."/>
        </authorList>
    </citation>
    <scope>NUCLEOTIDE SEQUENCE [LARGE SCALE GENOMIC DNA]</scope>
    <source>
        <strain evidence="9">JCM 15572</strain>
    </source>
</reference>
<evidence type="ECO:0000256" key="5">
    <source>
        <dbReference type="ARBA" id="ARBA00048542"/>
    </source>
</evidence>
<comment type="caution">
    <text evidence="8">The sequence shown here is derived from an EMBL/GenBank/DDBJ whole genome shotgun (WGS) entry which is preliminary data.</text>
</comment>
<dbReference type="InterPro" id="IPR050104">
    <property type="entry name" value="FMN-dep_NADH:Q_OxRdtase_AzoR1"/>
</dbReference>
<comment type="cofactor">
    <cofactor evidence="6">
        <name>FMN</name>
        <dbReference type="ChEBI" id="CHEBI:58210"/>
    </cofactor>
    <text evidence="6">Binds 1 FMN per subunit.</text>
</comment>
<name>A0ABP4Q559_9ACTN</name>
<accession>A0ABP4Q559</accession>
<keyword evidence="1 6" id="KW-0285">Flavoprotein</keyword>
<keyword evidence="4 6" id="KW-0520">NAD</keyword>
<evidence type="ECO:0000256" key="1">
    <source>
        <dbReference type="ARBA" id="ARBA00022630"/>
    </source>
</evidence>
<comment type="caution">
    <text evidence="6">Lacks conserved residue(s) required for the propagation of feature annotation.</text>
</comment>
<dbReference type="SUPFAM" id="SSF52218">
    <property type="entry name" value="Flavoproteins"/>
    <property type="match status" value="1"/>
</dbReference>
<comment type="catalytic activity">
    <reaction evidence="5">
        <text>N,N-dimethyl-1,4-phenylenediamine + anthranilate + 2 NAD(+) = 2-(4-dimethylaminophenyl)diazenylbenzoate + 2 NADH + 2 H(+)</text>
        <dbReference type="Rhea" id="RHEA:55872"/>
        <dbReference type="ChEBI" id="CHEBI:15378"/>
        <dbReference type="ChEBI" id="CHEBI:15783"/>
        <dbReference type="ChEBI" id="CHEBI:16567"/>
        <dbReference type="ChEBI" id="CHEBI:57540"/>
        <dbReference type="ChEBI" id="CHEBI:57945"/>
        <dbReference type="ChEBI" id="CHEBI:71579"/>
        <dbReference type="EC" id="1.7.1.17"/>
    </reaction>
    <physiologicalReaction direction="right-to-left" evidence="5">
        <dbReference type="Rhea" id="RHEA:55874"/>
    </physiologicalReaction>
</comment>
<comment type="function">
    <text evidence="6">Quinone reductase that provides resistance to thiol-specific stress caused by electrophilic quinones.</text>
</comment>
<dbReference type="InterPro" id="IPR003680">
    <property type="entry name" value="Flavodoxin_fold"/>
</dbReference>
<evidence type="ECO:0000313" key="9">
    <source>
        <dbReference type="Proteomes" id="UP001501705"/>
    </source>
</evidence>
<dbReference type="PANTHER" id="PTHR43741:SF4">
    <property type="entry name" value="FMN-DEPENDENT NADH:QUINONE OXIDOREDUCTASE"/>
    <property type="match status" value="1"/>
</dbReference>
<sequence>MLHLDCSANHSAESVSRRLTREYADRWLAAHSSADYHYRDLAADPITPIDTAYCQLGRRSESLGTLPTEAIEELAETPAEKEAWRLTKPLIDEVRSAELLLIGTPLYNYSLPGALKTWIDRVSFPGAFTGGVLEDTQVVVITASGGAYGAGSPREGWDHQTPYLRAYFTNHGVRDLKFIQAELTLTGLVDSLAYLKPLADASLAQAWDEVTLAST</sequence>
<feature type="binding site" evidence="6">
    <location>
        <begin position="14"/>
        <end position="16"/>
    </location>
    <ligand>
        <name>FMN</name>
        <dbReference type="ChEBI" id="CHEBI:58210"/>
    </ligand>
</feature>
<evidence type="ECO:0000256" key="4">
    <source>
        <dbReference type="ARBA" id="ARBA00023027"/>
    </source>
</evidence>
<comment type="similarity">
    <text evidence="6">Belongs to the azoreductase type 1 family.</text>
</comment>
<comment type="function">
    <text evidence="6">Also exhibits azoreductase activity. Catalyzes the reductive cleavage of the azo bond in aromatic azo compounds to the corresponding amines.</text>
</comment>
<proteinExistence type="inferred from homology"/>
<evidence type="ECO:0000256" key="3">
    <source>
        <dbReference type="ARBA" id="ARBA00023002"/>
    </source>
</evidence>
<dbReference type="PANTHER" id="PTHR43741">
    <property type="entry name" value="FMN-DEPENDENT NADH-AZOREDUCTASE 1"/>
    <property type="match status" value="1"/>
</dbReference>
<dbReference type="Pfam" id="PF02525">
    <property type="entry name" value="Flavodoxin_2"/>
    <property type="match status" value="1"/>
</dbReference>
<feature type="domain" description="Flavodoxin-like fold" evidence="7">
    <location>
        <begin position="2"/>
        <end position="184"/>
    </location>
</feature>
<comment type="subunit">
    <text evidence="6">Homodimer.</text>
</comment>
<dbReference type="HAMAP" id="MF_01216">
    <property type="entry name" value="Azoreductase_type1"/>
    <property type="match status" value="1"/>
</dbReference>
<gene>
    <name evidence="6" type="primary">azoR</name>
    <name evidence="8" type="ORF">GCM10009804_67210</name>
</gene>
<dbReference type="EC" id="1.7.1.17" evidence="6"/>
<evidence type="ECO:0000256" key="2">
    <source>
        <dbReference type="ARBA" id="ARBA00022643"/>
    </source>
</evidence>
<keyword evidence="2 6" id="KW-0288">FMN</keyword>
<dbReference type="Proteomes" id="UP001501705">
    <property type="component" value="Unassembled WGS sequence"/>
</dbReference>
<evidence type="ECO:0000256" key="6">
    <source>
        <dbReference type="HAMAP-Rule" id="MF_01216"/>
    </source>
</evidence>
<evidence type="ECO:0000259" key="7">
    <source>
        <dbReference type="Pfam" id="PF02525"/>
    </source>
</evidence>